<dbReference type="InterPro" id="IPR019734">
    <property type="entry name" value="TPR_rpt"/>
</dbReference>
<evidence type="ECO:0000256" key="1">
    <source>
        <dbReference type="PROSITE-ProRule" id="PRU00339"/>
    </source>
</evidence>
<feature type="repeat" description="TPR" evidence="1">
    <location>
        <begin position="493"/>
        <end position="526"/>
    </location>
</feature>
<dbReference type="Proteomes" id="UP000245202">
    <property type="component" value="Unassembled WGS sequence"/>
</dbReference>
<dbReference type="RefSeq" id="WP_108993669.1">
    <property type="nucleotide sequence ID" value="NZ_BDQX01000171.1"/>
</dbReference>
<evidence type="ECO:0000313" key="4">
    <source>
        <dbReference type="Proteomes" id="UP000245202"/>
    </source>
</evidence>
<dbReference type="EMBL" id="BDQX01000171">
    <property type="protein sequence ID" value="GBG08821.1"/>
    <property type="molecule type" value="Genomic_DNA"/>
</dbReference>
<accession>A0A2R5EZK5</accession>
<dbReference type="PROSITE" id="PS50005">
    <property type="entry name" value="TPR"/>
    <property type="match status" value="1"/>
</dbReference>
<dbReference type="InterPro" id="IPR011990">
    <property type="entry name" value="TPR-like_helical_dom_sf"/>
</dbReference>
<feature type="domain" description="DUF5107" evidence="2">
    <location>
        <begin position="55"/>
        <end position="336"/>
    </location>
</feature>
<sequence>MAVYPSMLQLDGAPIEGNNPLPMFMSRNRNRETNDNGTLTERQREKLGYETGERYLPYRMQDRYSRKLQPMNIETIVLENEKLRATFLPRYGGRLYSLVDKETNRDILYANPVFRPGNLAILNAWFSGGIEWNIGQVGHTFGTCSPMHAAKLADANGHEFLRLFDYERCKNVFWQMDFHLPPGSEQLQLHVRIVNDNDVSVPMYWWTNIAVPETSQARVFSETDEVIYIDHGVKGFGLGTLPQLPTVPGVDVSYPMNFPFSNEYFFQTPETAKAPWEAVVYEDGRMFYERSSSLLRYRKMFCWGHHAGGRRWCDFLSRPGEGNYIEIQGGFAPTQMHGMDMPPDTEWSFTQVFGMSDVAADRAIGPDWHPANGYVRDQVELRIPQEELLRLHETLAEESLKPPGETLFAGSGWGSLEQARRERQGRGSLPQGFVFPPLDPEDADAEYADWLRLLADGRMPERTPEEQPRSWMVQDEWLTLLSDIVSTVRHGSWNEHLHLGVMLYEHGREEEAIEAWRTSLSLQPSIWAYRNLAEAMRRDGKLAEALAYWDEALSLTPIFPDQALSEEYIRLLIEAERYQDAWSFYKSLPGKQQSADRIQIIVGAAALELGEEAFINRLFLQEFAVIREGELLIIDLWYGYHARKLAKELGEPFGEQHIEEVKLSFPPPNNIDFRIVGE</sequence>
<comment type="caution">
    <text evidence="3">The sequence shown here is derived from an EMBL/GenBank/DDBJ whole genome shotgun (WGS) entry which is preliminary data.</text>
</comment>
<gene>
    <name evidence="3" type="ORF">PAT3040_03423</name>
</gene>
<dbReference type="Pfam" id="PF17128">
    <property type="entry name" value="DUF5107"/>
    <property type="match status" value="1"/>
</dbReference>
<dbReference type="SMART" id="SM00028">
    <property type="entry name" value="TPR"/>
    <property type="match status" value="2"/>
</dbReference>
<evidence type="ECO:0000259" key="2">
    <source>
        <dbReference type="Pfam" id="PF17128"/>
    </source>
</evidence>
<reference evidence="3 4" key="1">
    <citation type="submission" date="2017-08" db="EMBL/GenBank/DDBJ databases">
        <title>Substantial Increase in Enzyme Production by Combined Drug-Resistance Mutations in Paenibacillus agaridevorans.</title>
        <authorList>
            <person name="Tanaka Y."/>
            <person name="Funane K."/>
            <person name="Hosaka T."/>
            <person name="Shiwa Y."/>
            <person name="Fujita N."/>
            <person name="Miyazaki T."/>
            <person name="Yoshikawa H."/>
            <person name="Murakami K."/>
            <person name="Kasahara K."/>
            <person name="Inaoka T."/>
            <person name="Hiraga Y."/>
            <person name="Ochi K."/>
        </authorList>
    </citation>
    <scope>NUCLEOTIDE SEQUENCE [LARGE SCALE GENOMIC DNA]</scope>
    <source>
        <strain evidence="3 4">T-3040</strain>
    </source>
</reference>
<evidence type="ECO:0000313" key="3">
    <source>
        <dbReference type="EMBL" id="GBG08821.1"/>
    </source>
</evidence>
<name>A0A2R5EZK5_9BACL</name>
<dbReference type="InterPro" id="IPR033396">
    <property type="entry name" value="DUF5107"/>
</dbReference>
<dbReference type="Gene3D" id="1.25.40.10">
    <property type="entry name" value="Tetratricopeptide repeat domain"/>
    <property type="match status" value="1"/>
</dbReference>
<keyword evidence="4" id="KW-1185">Reference proteome</keyword>
<proteinExistence type="predicted"/>
<dbReference type="SUPFAM" id="SSF48452">
    <property type="entry name" value="TPR-like"/>
    <property type="match status" value="1"/>
</dbReference>
<dbReference type="AlphaFoldDB" id="A0A2R5EZK5"/>
<protein>
    <recommendedName>
        <fullName evidence="2">DUF5107 domain-containing protein</fullName>
    </recommendedName>
</protein>
<organism evidence="3 4">
    <name type="scientific">Paenibacillus agaridevorans</name>
    <dbReference type="NCBI Taxonomy" id="171404"/>
    <lineage>
        <taxon>Bacteria</taxon>
        <taxon>Bacillati</taxon>
        <taxon>Bacillota</taxon>
        <taxon>Bacilli</taxon>
        <taxon>Bacillales</taxon>
        <taxon>Paenibacillaceae</taxon>
        <taxon>Paenibacillus</taxon>
    </lineage>
</organism>
<keyword evidence="1" id="KW-0802">TPR repeat</keyword>